<comment type="caution">
    <text evidence="2">The sequence shown here is derived from an EMBL/GenBank/DDBJ whole genome shotgun (WGS) entry which is preliminary data.</text>
</comment>
<evidence type="ECO:0000313" key="2">
    <source>
        <dbReference type="EMBL" id="KAJ8892441.1"/>
    </source>
</evidence>
<dbReference type="InterPro" id="IPR040676">
    <property type="entry name" value="DUF5641"/>
</dbReference>
<sequence>MNSQPLAPLYTRFICTNPASFHYWQCIHSHRPYKQKDCPTGNMSSNCHSTSRLSRWSKRVPNLQQDKLVLVKDNNVTPLQWNLAHIRELHPGAAGLVRKATICTSKGTS</sequence>
<organism evidence="2 3">
    <name type="scientific">Dryococelus australis</name>
    <dbReference type="NCBI Taxonomy" id="614101"/>
    <lineage>
        <taxon>Eukaryota</taxon>
        <taxon>Metazoa</taxon>
        <taxon>Ecdysozoa</taxon>
        <taxon>Arthropoda</taxon>
        <taxon>Hexapoda</taxon>
        <taxon>Insecta</taxon>
        <taxon>Pterygota</taxon>
        <taxon>Neoptera</taxon>
        <taxon>Polyneoptera</taxon>
        <taxon>Phasmatodea</taxon>
        <taxon>Verophasmatodea</taxon>
        <taxon>Anareolatae</taxon>
        <taxon>Phasmatidae</taxon>
        <taxon>Eurycanthinae</taxon>
        <taxon>Dryococelus</taxon>
    </lineage>
</organism>
<dbReference type="Proteomes" id="UP001159363">
    <property type="component" value="Chromosome 2"/>
</dbReference>
<evidence type="ECO:0000259" key="1">
    <source>
        <dbReference type="Pfam" id="PF18701"/>
    </source>
</evidence>
<accession>A0ABQ9I717</accession>
<reference evidence="2 3" key="1">
    <citation type="submission" date="2023-02" db="EMBL/GenBank/DDBJ databases">
        <title>LHISI_Scaffold_Assembly.</title>
        <authorList>
            <person name="Stuart O.P."/>
            <person name="Cleave R."/>
            <person name="Magrath M.J.L."/>
            <person name="Mikheyev A.S."/>
        </authorList>
    </citation>
    <scope>NUCLEOTIDE SEQUENCE [LARGE SCALE GENOMIC DNA]</scope>
    <source>
        <strain evidence="2">Daus_M_001</strain>
        <tissue evidence="2">Leg muscle</tissue>
    </source>
</reference>
<proteinExistence type="predicted"/>
<feature type="domain" description="DUF5641" evidence="1">
    <location>
        <begin position="49"/>
        <end position="108"/>
    </location>
</feature>
<keyword evidence="3" id="KW-1185">Reference proteome</keyword>
<evidence type="ECO:0000313" key="3">
    <source>
        <dbReference type="Proteomes" id="UP001159363"/>
    </source>
</evidence>
<dbReference type="Pfam" id="PF18701">
    <property type="entry name" value="DUF5641"/>
    <property type="match status" value="1"/>
</dbReference>
<protein>
    <recommendedName>
        <fullName evidence="1">DUF5641 domain-containing protein</fullName>
    </recommendedName>
</protein>
<gene>
    <name evidence="2" type="ORF">PR048_005021</name>
</gene>
<dbReference type="EMBL" id="JARBHB010000002">
    <property type="protein sequence ID" value="KAJ8892441.1"/>
    <property type="molecule type" value="Genomic_DNA"/>
</dbReference>
<name>A0ABQ9I717_9NEOP</name>